<keyword evidence="15" id="KW-1185">Reference proteome</keyword>
<dbReference type="GO" id="GO:0009941">
    <property type="term" value="C:chloroplast envelope"/>
    <property type="evidence" value="ECO:0007669"/>
    <property type="project" value="EnsemblPlants"/>
</dbReference>
<protein>
    <recommendedName>
        <fullName evidence="3">RING-type E3 ubiquitin transferase</fullName>
        <ecNumber evidence="3">2.3.2.27</ecNumber>
    </recommendedName>
</protein>
<dbReference type="OrthoDB" id="1711136at2759"/>
<evidence type="ECO:0000313" key="15">
    <source>
        <dbReference type="Proteomes" id="UP000087766"/>
    </source>
</evidence>
<dbReference type="Pfam" id="PF13920">
    <property type="entry name" value="zf-C3HC4_3"/>
    <property type="match status" value="1"/>
</dbReference>
<evidence type="ECO:0000256" key="4">
    <source>
        <dbReference type="ARBA" id="ARBA00022679"/>
    </source>
</evidence>
<organism evidence="15 16">
    <name type="scientific">Vigna radiata var. radiata</name>
    <name type="common">Mung bean</name>
    <name type="synonym">Phaseolus aureus</name>
    <dbReference type="NCBI Taxonomy" id="3916"/>
    <lineage>
        <taxon>Eukaryota</taxon>
        <taxon>Viridiplantae</taxon>
        <taxon>Streptophyta</taxon>
        <taxon>Embryophyta</taxon>
        <taxon>Tracheophyta</taxon>
        <taxon>Spermatophyta</taxon>
        <taxon>Magnoliopsida</taxon>
        <taxon>eudicotyledons</taxon>
        <taxon>Gunneridae</taxon>
        <taxon>Pentapetalae</taxon>
        <taxon>rosids</taxon>
        <taxon>fabids</taxon>
        <taxon>Fabales</taxon>
        <taxon>Fabaceae</taxon>
        <taxon>Papilionoideae</taxon>
        <taxon>50 kb inversion clade</taxon>
        <taxon>NPAAA clade</taxon>
        <taxon>indigoferoid/millettioid clade</taxon>
        <taxon>Phaseoleae</taxon>
        <taxon>Vigna</taxon>
    </lineage>
</organism>
<reference evidence="16" key="2">
    <citation type="submission" date="2025-08" db="UniProtKB">
        <authorList>
            <consortium name="RefSeq"/>
        </authorList>
    </citation>
    <scope>IDENTIFICATION</scope>
    <source>
        <tissue evidence="16">Leaf</tissue>
    </source>
</reference>
<keyword evidence="4" id="KW-0808">Transferase</keyword>
<evidence type="ECO:0000256" key="8">
    <source>
        <dbReference type="ARBA" id="ARBA00022786"/>
    </source>
</evidence>
<dbReference type="PROSITE" id="PS50089">
    <property type="entry name" value="ZF_RING_2"/>
    <property type="match status" value="1"/>
</dbReference>
<evidence type="ECO:0000256" key="7">
    <source>
        <dbReference type="ARBA" id="ARBA00022771"/>
    </source>
</evidence>
<keyword evidence="11 13" id="KW-0472">Membrane</keyword>
<name>A0A1S3VAE2_VIGRR</name>
<evidence type="ECO:0000256" key="10">
    <source>
        <dbReference type="ARBA" id="ARBA00022989"/>
    </source>
</evidence>
<dbReference type="InterPro" id="IPR044247">
    <property type="entry name" value="SPL2-like"/>
</dbReference>
<evidence type="ECO:0000256" key="12">
    <source>
        <dbReference type="PROSITE-ProRule" id="PRU00175"/>
    </source>
</evidence>
<dbReference type="Gene3D" id="3.30.40.10">
    <property type="entry name" value="Zinc/RING finger domain, C3HC4 (zinc finger)"/>
    <property type="match status" value="1"/>
</dbReference>
<sequence length="389" mass="43250">MSHQEQALVSLLSQLALSFDGAVLGFALAYAAIRTFFKFSATSAALRKLRRAPYLSVSDLRSLLADSPPDADSTSDGGTIVIVRGTVDAKSAVDGSWKTLRPGVLVSRESGDKGVILQRTQTCIYNEWKGLLGWTSDLRAFIARSWRKQESTSLRKVPFVLIDVGRRPSTPEYVVVNMDGSRHPLPLTTVYHKLQPINASPYTFLQALFGHEYPVGLLDEEKILPLGKDITVVGLGSLNNGVAEIKSCKDLPYFLSDLSKDQMIVDLSIKTKILFWGGIAIGSMSVGILGYAVVRNWNKWKQWKLQRQLQQQRQAVNNVEPQIDDDEIEDVPDGQLCVICVMRRRRSAFIPCGHLVCCQGCAIAVEREVLPKCPVCRQEIRNSVRIFET</sequence>
<dbReference type="Pfam" id="PF12483">
    <property type="entry name" value="GIDE"/>
    <property type="match status" value="1"/>
</dbReference>
<reference evidence="15" key="1">
    <citation type="journal article" date="2014" name="Nat. Commun.">
        <title>Genome sequence of mungbean and insights into evolution within Vigna species.</title>
        <authorList>
            <person name="Kang Y.J."/>
            <person name="Kim S.K."/>
            <person name="Kim M.Y."/>
            <person name="Lestari P."/>
            <person name="Kim K.H."/>
            <person name="Ha B.K."/>
            <person name="Jun T.H."/>
            <person name="Hwang W.J."/>
            <person name="Lee T."/>
            <person name="Lee J."/>
            <person name="Shim S."/>
            <person name="Yoon M.Y."/>
            <person name="Jang Y.E."/>
            <person name="Han K.S."/>
            <person name="Taeprayoon P."/>
            <person name="Yoon N."/>
            <person name="Somta P."/>
            <person name="Tanya P."/>
            <person name="Kim K.S."/>
            <person name="Gwag J.G."/>
            <person name="Moon J.K."/>
            <person name="Lee Y.H."/>
            <person name="Park B.S."/>
            <person name="Bombarely A."/>
            <person name="Doyle J.J."/>
            <person name="Jackson S.A."/>
            <person name="Schafleitner R."/>
            <person name="Srinives P."/>
            <person name="Varshney R.K."/>
            <person name="Lee S.H."/>
        </authorList>
    </citation>
    <scope>NUCLEOTIDE SEQUENCE [LARGE SCALE GENOMIC DNA]</scope>
    <source>
        <strain evidence="15">cv. VC1973A</strain>
    </source>
</reference>
<dbReference type="GO" id="GO:0016020">
    <property type="term" value="C:membrane"/>
    <property type="evidence" value="ECO:0007669"/>
    <property type="project" value="UniProtKB-SubCell"/>
</dbReference>
<evidence type="ECO:0000256" key="1">
    <source>
        <dbReference type="ARBA" id="ARBA00000900"/>
    </source>
</evidence>
<dbReference type="GO" id="GO:0061630">
    <property type="term" value="F:ubiquitin protein ligase activity"/>
    <property type="evidence" value="ECO:0007669"/>
    <property type="project" value="UniProtKB-EC"/>
</dbReference>
<evidence type="ECO:0000256" key="11">
    <source>
        <dbReference type="ARBA" id="ARBA00023136"/>
    </source>
</evidence>
<evidence type="ECO:0000256" key="6">
    <source>
        <dbReference type="ARBA" id="ARBA00022723"/>
    </source>
</evidence>
<feature type="transmembrane region" description="Helical" evidence="13">
    <location>
        <begin position="273"/>
        <end position="294"/>
    </location>
</feature>
<evidence type="ECO:0000259" key="14">
    <source>
        <dbReference type="PROSITE" id="PS50089"/>
    </source>
</evidence>
<evidence type="ECO:0000313" key="16">
    <source>
        <dbReference type="RefSeq" id="XP_014515114.1"/>
    </source>
</evidence>
<keyword evidence="5 13" id="KW-0812">Transmembrane</keyword>
<dbReference type="AlphaFoldDB" id="A0A1S3VAE2"/>
<gene>
    <name evidence="16" type="primary">LOC106772972</name>
</gene>
<dbReference type="EC" id="2.3.2.27" evidence="3"/>
<dbReference type="InterPro" id="IPR013083">
    <property type="entry name" value="Znf_RING/FYVE/PHD"/>
</dbReference>
<keyword evidence="6" id="KW-0479">Metal-binding</keyword>
<dbReference type="RefSeq" id="XP_014515114.1">
    <property type="nucleotide sequence ID" value="XM_014659628.2"/>
</dbReference>
<evidence type="ECO:0000256" key="2">
    <source>
        <dbReference type="ARBA" id="ARBA00004141"/>
    </source>
</evidence>
<feature type="domain" description="RING-type" evidence="14">
    <location>
        <begin position="337"/>
        <end position="377"/>
    </location>
</feature>
<keyword evidence="9" id="KW-0862">Zinc</keyword>
<dbReference type="InterPro" id="IPR022170">
    <property type="entry name" value="MUL1-like"/>
</dbReference>
<keyword evidence="10 13" id="KW-1133">Transmembrane helix</keyword>
<dbReference type="GO" id="GO:0008270">
    <property type="term" value="F:zinc ion binding"/>
    <property type="evidence" value="ECO:0007669"/>
    <property type="project" value="UniProtKB-KW"/>
</dbReference>
<dbReference type="PANTHER" id="PTHR47355">
    <property type="entry name" value="E3 UBIQUITIN-PROTEIN LIGASE SPL2"/>
    <property type="match status" value="1"/>
</dbReference>
<dbReference type="CDD" id="cd23145">
    <property type="entry name" value="RING-HC_SPL2-like"/>
    <property type="match status" value="1"/>
</dbReference>
<dbReference type="InterPro" id="IPR001841">
    <property type="entry name" value="Znf_RING"/>
</dbReference>
<accession>A0A1S3VAE2</accession>
<keyword evidence="8" id="KW-0833">Ubl conjugation pathway</keyword>
<dbReference type="GeneID" id="106772972"/>
<evidence type="ECO:0000256" key="5">
    <source>
        <dbReference type="ARBA" id="ARBA00022692"/>
    </source>
</evidence>
<comment type="subcellular location">
    <subcellularLocation>
        <location evidence="2">Membrane</location>
        <topology evidence="2">Multi-pass membrane protein</topology>
    </subcellularLocation>
</comment>
<proteinExistence type="predicted"/>
<dbReference type="Proteomes" id="UP000087766">
    <property type="component" value="Chromosome 9"/>
</dbReference>
<dbReference type="SUPFAM" id="SSF57850">
    <property type="entry name" value="RING/U-box"/>
    <property type="match status" value="1"/>
</dbReference>
<evidence type="ECO:0000256" key="13">
    <source>
        <dbReference type="SAM" id="Phobius"/>
    </source>
</evidence>
<evidence type="ECO:0000256" key="3">
    <source>
        <dbReference type="ARBA" id="ARBA00012483"/>
    </source>
</evidence>
<comment type="catalytic activity">
    <reaction evidence="1">
        <text>S-ubiquitinyl-[E2 ubiquitin-conjugating enzyme]-L-cysteine + [acceptor protein]-L-lysine = [E2 ubiquitin-conjugating enzyme]-L-cysteine + N(6)-ubiquitinyl-[acceptor protein]-L-lysine.</text>
        <dbReference type="EC" id="2.3.2.27"/>
    </reaction>
</comment>
<dbReference type="KEGG" id="vra:106772972"/>
<dbReference type="PANTHER" id="PTHR47355:SF1">
    <property type="entry name" value="E3 UBIQUITIN-PROTEIN LIGASE SPL2"/>
    <property type="match status" value="1"/>
</dbReference>
<keyword evidence="7 12" id="KW-0863">Zinc-finger</keyword>
<evidence type="ECO:0000256" key="9">
    <source>
        <dbReference type="ARBA" id="ARBA00022833"/>
    </source>
</evidence>
<dbReference type="Gramene" id="Vradi09g02520.1">
    <property type="protein sequence ID" value="Vradi09g02520.1"/>
    <property type="gene ID" value="Vradi09g02520"/>
</dbReference>
<dbReference type="GO" id="GO:0016567">
    <property type="term" value="P:protein ubiquitination"/>
    <property type="evidence" value="ECO:0007669"/>
    <property type="project" value="InterPro"/>
</dbReference>
<dbReference type="STRING" id="3916.A0A1S3VAE2"/>